<evidence type="ECO:0000313" key="1">
    <source>
        <dbReference type="EMBL" id="OWV31989.1"/>
    </source>
</evidence>
<protein>
    <recommendedName>
        <fullName evidence="3">DUF2971 domain-containing protein</fullName>
    </recommendedName>
</protein>
<comment type="caution">
    <text evidence="1">The sequence shown here is derived from an EMBL/GenBank/DDBJ whole genome shotgun (WGS) entry which is preliminary data.</text>
</comment>
<dbReference type="Proteomes" id="UP000198462">
    <property type="component" value="Unassembled WGS sequence"/>
</dbReference>
<gene>
    <name evidence="1" type="ORF">B5C34_14560</name>
</gene>
<name>A0A219B2G0_9SPHN</name>
<dbReference type="AlphaFoldDB" id="A0A219B2G0"/>
<evidence type="ECO:0008006" key="3">
    <source>
        <dbReference type="Google" id="ProtNLM"/>
    </source>
</evidence>
<sequence length="245" mass="29035">MNFLNFEDIDLDEHIYRIMPQNYVFNLFARRENVLSPIHKWKDKFENFQLKLGGVLDSKAFTYGFANHFVGQCWSREAYSEAMWGIYAADPEKRFVRIRSTPRRLLRELINAHPEAAQDRCFLGVVEYKREAALKAWLHRSSELEVSPSAFAKSLLLKRHAFRHEREVRLLYFREPQDQNNDSLHHYQVDPHAMITQIMADPNRDRREWERDKAAIATATEFKGKIKRSKIYDAPDWNPPSYSSN</sequence>
<organism evidence="1 2">
    <name type="scientific">Pacificimonas flava</name>
    <dbReference type="NCBI Taxonomy" id="1234595"/>
    <lineage>
        <taxon>Bacteria</taxon>
        <taxon>Pseudomonadati</taxon>
        <taxon>Pseudomonadota</taxon>
        <taxon>Alphaproteobacteria</taxon>
        <taxon>Sphingomonadales</taxon>
        <taxon>Sphingosinicellaceae</taxon>
        <taxon>Pacificimonas</taxon>
    </lineage>
</organism>
<evidence type="ECO:0000313" key="2">
    <source>
        <dbReference type="Proteomes" id="UP000198462"/>
    </source>
</evidence>
<keyword evidence="2" id="KW-1185">Reference proteome</keyword>
<dbReference type="RefSeq" id="WP_088713529.1">
    <property type="nucleotide sequence ID" value="NZ_NFZT01000003.1"/>
</dbReference>
<reference evidence="2" key="1">
    <citation type="submission" date="2017-05" db="EMBL/GenBank/DDBJ databases">
        <authorList>
            <person name="Lin X."/>
        </authorList>
    </citation>
    <scope>NUCLEOTIDE SEQUENCE [LARGE SCALE GENOMIC DNA]</scope>
    <source>
        <strain evidence="2">JLT2012</strain>
    </source>
</reference>
<dbReference type="EMBL" id="NFZT01000003">
    <property type="protein sequence ID" value="OWV31989.1"/>
    <property type="molecule type" value="Genomic_DNA"/>
</dbReference>
<proteinExistence type="predicted"/>
<dbReference type="OrthoDB" id="7852032at2"/>
<accession>A0A219B2G0</accession>